<dbReference type="GO" id="GO:0010038">
    <property type="term" value="P:response to metal ion"/>
    <property type="evidence" value="ECO:0007669"/>
    <property type="project" value="InterPro"/>
</dbReference>
<organism evidence="2 3">
    <name type="scientific">Bordetella trematum</name>
    <dbReference type="NCBI Taxonomy" id="123899"/>
    <lineage>
        <taxon>Bacteria</taxon>
        <taxon>Pseudomonadati</taxon>
        <taxon>Pseudomonadota</taxon>
        <taxon>Betaproteobacteria</taxon>
        <taxon>Burkholderiales</taxon>
        <taxon>Alcaligenaceae</taxon>
        <taxon>Bordetella</taxon>
    </lineage>
</organism>
<evidence type="ECO:0000256" key="1">
    <source>
        <dbReference type="ARBA" id="ARBA00010169"/>
    </source>
</evidence>
<dbReference type="RefSeq" id="WP_025514326.1">
    <property type="nucleotide sequence ID" value="NZ_CP016340.1"/>
</dbReference>
<protein>
    <submittedName>
        <fullName evidence="2">Divalent cation tolerance protein</fullName>
    </submittedName>
</protein>
<dbReference type="Gene3D" id="3.30.70.120">
    <property type="match status" value="1"/>
</dbReference>
<comment type="similarity">
    <text evidence="1">Belongs to the CutA family.</text>
</comment>
<dbReference type="eggNOG" id="COG1324">
    <property type="taxonomic scope" value="Bacteria"/>
</dbReference>
<dbReference type="PROSITE" id="PS51257">
    <property type="entry name" value="PROKAR_LIPOPROTEIN"/>
    <property type="match status" value="1"/>
</dbReference>
<evidence type="ECO:0000313" key="2">
    <source>
        <dbReference type="EMBL" id="SAI68481.1"/>
    </source>
</evidence>
<dbReference type="OrthoDB" id="37622at2"/>
<dbReference type="PATRIC" id="fig|123899.6.peg.1266"/>
<dbReference type="Pfam" id="PF03091">
    <property type="entry name" value="CutA1"/>
    <property type="match status" value="1"/>
</dbReference>
<evidence type="ECO:0000313" key="3">
    <source>
        <dbReference type="Proteomes" id="UP000076825"/>
    </source>
</evidence>
<dbReference type="PANTHER" id="PTHR23419">
    <property type="entry name" value="DIVALENT CATION TOLERANCE CUTA-RELATED"/>
    <property type="match status" value="1"/>
</dbReference>
<dbReference type="InterPro" id="IPR011322">
    <property type="entry name" value="N-reg_PII-like_a/b"/>
</dbReference>
<keyword evidence="3" id="KW-1185">Reference proteome</keyword>
<dbReference type="Proteomes" id="UP000076825">
    <property type="component" value="Chromosome 1"/>
</dbReference>
<dbReference type="InterPro" id="IPR015867">
    <property type="entry name" value="N-reg_PII/ATP_PRibTrfase_C"/>
</dbReference>
<gene>
    <name evidence="2" type="primary">cutA</name>
    <name evidence="2" type="ORF">SAMEA3906487_01291</name>
</gene>
<dbReference type="GO" id="GO:0005507">
    <property type="term" value="F:copper ion binding"/>
    <property type="evidence" value="ECO:0007669"/>
    <property type="project" value="TreeGrafter"/>
</dbReference>
<proteinExistence type="inferred from homology"/>
<dbReference type="STRING" id="123899.SAMEA3906487_01291"/>
<dbReference type="EMBL" id="LT546645">
    <property type="protein sequence ID" value="SAI68481.1"/>
    <property type="molecule type" value="Genomic_DNA"/>
</dbReference>
<dbReference type="GeneID" id="56591417"/>
<accession>A0A157RIC3</accession>
<dbReference type="SUPFAM" id="SSF54913">
    <property type="entry name" value="GlnB-like"/>
    <property type="match status" value="1"/>
</dbReference>
<sequence>MLRDDDVVLIVSNAPDTAIARQIAQGLVGQGLAACVNLGAPIVSVYRWQGAVEQAEEIPLTIKTTRGAQEAVVQALGRLHPYEVPEIIVLPVTGGLTAYLDWVREQTRQPASD</sequence>
<dbReference type="InterPro" id="IPR004323">
    <property type="entry name" value="Ion_tolerance_CutA"/>
</dbReference>
<dbReference type="PANTHER" id="PTHR23419:SF8">
    <property type="entry name" value="FI09726P"/>
    <property type="match status" value="1"/>
</dbReference>
<dbReference type="AlphaFoldDB" id="A0A157RIC3"/>
<dbReference type="KEGG" id="btrm:SAMEA390648701291"/>
<reference evidence="2 3" key="1">
    <citation type="submission" date="2016-04" db="EMBL/GenBank/DDBJ databases">
        <authorList>
            <consortium name="Pathogen Informatics"/>
        </authorList>
    </citation>
    <scope>NUCLEOTIDE SEQUENCE [LARGE SCALE GENOMIC DNA]</scope>
    <source>
        <strain evidence="2 3">H044680328</strain>
    </source>
</reference>
<name>A0A157RIC3_9BORD</name>